<evidence type="ECO:0000259" key="1">
    <source>
        <dbReference type="Pfam" id="PF00534"/>
    </source>
</evidence>
<dbReference type="Gene3D" id="3.40.50.2000">
    <property type="entry name" value="Glycogen Phosphorylase B"/>
    <property type="match status" value="1"/>
</dbReference>
<comment type="caution">
    <text evidence="2">The sequence shown here is derived from an EMBL/GenBank/DDBJ whole genome shotgun (WGS) entry which is preliminary data.</text>
</comment>
<keyword evidence="2" id="KW-0808">Transferase</keyword>
<reference evidence="2" key="1">
    <citation type="submission" date="2021-03" db="EMBL/GenBank/DDBJ databases">
        <title>Genome sequencing and assembly of Tianweitania sediminis.</title>
        <authorList>
            <person name="Chhetri G."/>
        </authorList>
    </citation>
    <scope>NUCLEOTIDE SEQUENCE</scope>
    <source>
        <strain evidence="2">Z8</strain>
    </source>
</reference>
<evidence type="ECO:0000313" key="2">
    <source>
        <dbReference type="EMBL" id="MBP0437070.1"/>
    </source>
</evidence>
<proteinExistence type="predicted"/>
<dbReference type="EC" id="2.4.-.-" evidence="2"/>
<protein>
    <submittedName>
        <fullName evidence="2">Glycosyltransferase</fullName>
        <ecNumber evidence="2">2.4.-.-</ecNumber>
    </submittedName>
</protein>
<keyword evidence="2" id="KW-0328">Glycosyltransferase</keyword>
<dbReference type="PANTHER" id="PTHR12526">
    <property type="entry name" value="GLYCOSYLTRANSFERASE"/>
    <property type="match status" value="1"/>
</dbReference>
<feature type="domain" description="Glycosyl transferase family 1" evidence="1">
    <location>
        <begin position="195"/>
        <end position="331"/>
    </location>
</feature>
<keyword evidence="3" id="KW-1185">Reference proteome</keyword>
<dbReference type="GO" id="GO:0016757">
    <property type="term" value="F:glycosyltransferase activity"/>
    <property type="evidence" value="ECO:0007669"/>
    <property type="project" value="UniProtKB-KW"/>
</dbReference>
<accession>A0A8J7UHU4</accession>
<dbReference type="InterPro" id="IPR001296">
    <property type="entry name" value="Glyco_trans_1"/>
</dbReference>
<name>A0A8J7UHU4_9HYPH</name>
<organism evidence="2 3">
    <name type="scientific">Tianweitania sediminis</name>
    <dbReference type="NCBI Taxonomy" id="1502156"/>
    <lineage>
        <taxon>Bacteria</taxon>
        <taxon>Pseudomonadati</taxon>
        <taxon>Pseudomonadota</taxon>
        <taxon>Alphaproteobacteria</taxon>
        <taxon>Hyphomicrobiales</taxon>
        <taxon>Phyllobacteriaceae</taxon>
        <taxon>Tianweitania</taxon>
    </lineage>
</organism>
<dbReference type="Pfam" id="PF00534">
    <property type="entry name" value="Glycos_transf_1"/>
    <property type="match status" value="1"/>
</dbReference>
<dbReference type="Proteomes" id="UP000666240">
    <property type="component" value="Unassembled WGS sequence"/>
</dbReference>
<dbReference type="RefSeq" id="WP_209333112.1">
    <property type="nucleotide sequence ID" value="NZ_JAGIYY010000001.1"/>
</dbReference>
<dbReference type="SUPFAM" id="SSF53756">
    <property type="entry name" value="UDP-Glycosyltransferase/glycogen phosphorylase"/>
    <property type="match status" value="1"/>
</dbReference>
<dbReference type="AlphaFoldDB" id="A0A8J7UHU4"/>
<evidence type="ECO:0000313" key="3">
    <source>
        <dbReference type="Proteomes" id="UP000666240"/>
    </source>
</evidence>
<dbReference type="EMBL" id="JAGIYY010000001">
    <property type="protein sequence ID" value="MBP0437070.1"/>
    <property type="molecule type" value="Genomic_DNA"/>
</dbReference>
<gene>
    <name evidence="2" type="ORF">J5Y06_00210</name>
</gene>
<sequence length="388" mass="42479">MRSRPSLTDRIVVISDLVEQQSSFPETNGVFDAVFADPENRSSCAVEGGYLERLPLASVRAGLASAAEIWHHHRGDEIRSVRETPFLTRRAFPIASETAPFHSDAMLDFVSQHGAPRILCVWGLGVSEALLQACSASTIIYNSIDVPALRVPPEVSRHFDLVLTGAPWQSEEVQKRHPQMQTAVLPVGPEFASAETFFPLSEEEKRYDVVYVAAAQAYKRHDILFSALRRASRPITALCVMGYGEDGEHLRQQAASMGLAVDFVGPPGVPHSEVNRLMNQARVGVVCGENDGAPAILTEYMLAGLPVVANAALRCGLQYVLPQTGLVVAADRFDEGILEALSRNDWSPRQTVVDRWCWPLSVARLAELTSTDFPLQRGARAKPELVDG</sequence>